<dbReference type="NCBIfam" id="TIGR02353">
    <property type="entry name" value="NRPS_term_dom"/>
    <property type="match status" value="1"/>
</dbReference>
<sequence>MGREEPTGTTPGHPERAAPPAAPDATGPAPALETALAAVLADVLHTERVPADSHFFDDLGADSLVMAHFCARVRKRGELPAVSMKDIYRHPTIAALAAACAGHVPGSPAEAAPSAVPEEPAGPLPAHPTARYLACGAAQLAFFLGYSCLIAFATTRGYSWVSRAASLPALYSRAVVFGSAEFTGLCALPVLAKWLLIGRWTPRDFPVWGAVYLRFWIVKVLVHANPVVLFVGSPLYPLYLRALGARIGRHVTVLSRTVPVCTDLLTIGAGSVIRKDSFFLCYRAHAGRIHTGPVTLGRDTFVGERTVLDIDSAMGDGAQLGHTSTLRRGDTVPAGERWHGSPARPTDVDYVRVAPRRCGTLRRAVFGAADLAKTLLVGIPLTLLLLSLLWTGLPVLGGHGDLDEQPLTSAVFHLNALLLSLTLFFGAVTLGLGVLCTVPRLLRRTIRPDKAYPLYGLRYGTHRTIARLTNLKFFIQLFGDSSYIVPYLQGIGYDLSRVEQTGSNFGCFLQHDSPFLTTVGGGTMIADGLSVLNADFSGSSFRVGRTTIGRRNFLGNFIAYPAGGRTGDNCLLATKVMIPLDGEIRTGVGLLGSPSFEIPRTVERDARFDHLRTGDTLRDRLRAKNRYNLRTIALFLLIRWAHFHGIVLMSLVTTGDDDTLGTLMEAGFLVGAMTYTAVYYALVERCLTRFRALRPQVCSIYERDFWHQERVWKVPETHFNAFNGTPFKSLLWRLLGVRMGRRVFDDGCILTERTLTAIGDDCTLNFGSKIQCHSQEDGTFKSAHSTLAAGCTLGVGALVHYGVTMGQGAVLGADSFLMKGEDVPAHAHWAGNPAAPADPSRRPAPVPPRPRGPGATAPEHAPR</sequence>
<feature type="transmembrane region" description="Helical" evidence="4">
    <location>
        <begin position="410"/>
        <end position="438"/>
    </location>
</feature>
<feature type="transmembrane region" description="Helical" evidence="4">
    <location>
        <begin position="627"/>
        <end position="651"/>
    </location>
</feature>
<organism evidence="6 7">
    <name type="scientific">Streptomyces ramulosus</name>
    <dbReference type="NCBI Taxonomy" id="47762"/>
    <lineage>
        <taxon>Bacteria</taxon>
        <taxon>Bacillati</taxon>
        <taxon>Actinomycetota</taxon>
        <taxon>Actinomycetes</taxon>
        <taxon>Kitasatosporales</taxon>
        <taxon>Streptomycetaceae</taxon>
        <taxon>Streptomyces</taxon>
    </lineage>
</organism>
<dbReference type="Gene3D" id="2.160.10.10">
    <property type="entry name" value="Hexapeptide repeat proteins"/>
    <property type="match status" value="2"/>
</dbReference>
<dbReference type="InterPro" id="IPR050179">
    <property type="entry name" value="Trans_hexapeptide_repeat"/>
</dbReference>
<gene>
    <name evidence="6" type="ORF">ACFP3M_01670</name>
</gene>
<feature type="transmembrane region" description="Helical" evidence="4">
    <location>
        <begin position="130"/>
        <end position="153"/>
    </location>
</feature>
<keyword evidence="4" id="KW-1133">Transmembrane helix</keyword>
<keyword evidence="4" id="KW-0472">Membrane</keyword>
<dbReference type="EMBL" id="JBHSPW010000001">
    <property type="protein sequence ID" value="MFC5891538.1"/>
    <property type="molecule type" value="Genomic_DNA"/>
</dbReference>
<evidence type="ECO:0000256" key="2">
    <source>
        <dbReference type="ARBA" id="ARBA00022553"/>
    </source>
</evidence>
<comment type="caution">
    <text evidence="6">The sequence shown here is derived from an EMBL/GenBank/DDBJ whole genome shotgun (WGS) entry which is preliminary data.</text>
</comment>
<feature type="domain" description="Carrier" evidence="5">
    <location>
        <begin position="27"/>
        <end position="104"/>
    </location>
</feature>
<protein>
    <submittedName>
        <fullName evidence="6">Pls/PosA family non-ribosomal peptide synthetase</fullName>
    </submittedName>
</protein>
<evidence type="ECO:0000256" key="1">
    <source>
        <dbReference type="ARBA" id="ARBA00022450"/>
    </source>
</evidence>
<evidence type="ECO:0000313" key="7">
    <source>
        <dbReference type="Proteomes" id="UP001596241"/>
    </source>
</evidence>
<evidence type="ECO:0000259" key="5">
    <source>
        <dbReference type="PROSITE" id="PS50075"/>
    </source>
</evidence>
<dbReference type="InterPro" id="IPR011004">
    <property type="entry name" value="Trimer_LpxA-like_sf"/>
</dbReference>
<dbReference type="SMART" id="SM00823">
    <property type="entry name" value="PKS_PP"/>
    <property type="match status" value="1"/>
</dbReference>
<dbReference type="InterPro" id="IPR012728">
    <property type="entry name" value="Pls/PosA_C"/>
</dbReference>
<dbReference type="Gene3D" id="1.10.1200.10">
    <property type="entry name" value="ACP-like"/>
    <property type="match status" value="1"/>
</dbReference>
<name>A0ABW1FCW0_9ACTN</name>
<reference evidence="7" key="1">
    <citation type="journal article" date="2019" name="Int. J. Syst. Evol. Microbiol.">
        <title>The Global Catalogue of Microorganisms (GCM) 10K type strain sequencing project: providing services to taxonomists for standard genome sequencing and annotation.</title>
        <authorList>
            <consortium name="The Broad Institute Genomics Platform"/>
            <consortium name="The Broad Institute Genome Sequencing Center for Infectious Disease"/>
            <person name="Wu L."/>
            <person name="Ma J."/>
        </authorList>
    </citation>
    <scope>NUCLEOTIDE SEQUENCE [LARGE SCALE GENOMIC DNA]</scope>
    <source>
        <strain evidence="7">CGMCC 1.15809</strain>
    </source>
</reference>
<dbReference type="SUPFAM" id="SSF51161">
    <property type="entry name" value="Trimeric LpxA-like enzymes"/>
    <property type="match status" value="2"/>
</dbReference>
<dbReference type="Pfam" id="PF00550">
    <property type="entry name" value="PP-binding"/>
    <property type="match status" value="1"/>
</dbReference>
<accession>A0ABW1FCW0</accession>
<feature type="region of interest" description="Disordered" evidence="3">
    <location>
        <begin position="827"/>
        <end position="863"/>
    </location>
</feature>
<dbReference type="PANTHER" id="PTHR43300">
    <property type="entry name" value="ACETYLTRANSFERASE"/>
    <property type="match status" value="1"/>
</dbReference>
<evidence type="ECO:0000256" key="4">
    <source>
        <dbReference type="SAM" id="Phobius"/>
    </source>
</evidence>
<dbReference type="InterPro" id="IPR020806">
    <property type="entry name" value="PKS_PP-bd"/>
</dbReference>
<dbReference type="InterPro" id="IPR036736">
    <property type="entry name" value="ACP-like_sf"/>
</dbReference>
<feature type="transmembrane region" description="Helical" evidence="4">
    <location>
        <begin position="663"/>
        <end position="682"/>
    </location>
</feature>
<feature type="region of interest" description="Disordered" evidence="3">
    <location>
        <begin position="1"/>
        <end position="28"/>
    </location>
</feature>
<keyword evidence="1" id="KW-0596">Phosphopantetheine</keyword>
<dbReference type="RefSeq" id="WP_386458397.1">
    <property type="nucleotide sequence ID" value="NZ_BAAAWG010000006.1"/>
</dbReference>
<evidence type="ECO:0000256" key="3">
    <source>
        <dbReference type="SAM" id="MobiDB-lite"/>
    </source>
</evidence>
<dbReference type="PANTHER" id="PTHR43300:SF11">
    <property type="entry name" value="ACETYLTRANSFERASE RV3034C-RELATED"/>
    <property type="match status" value="1"/>
</dbReference>
<dbReference type="PROSITE" id="PS50075">
    <property type="entry name" value="CARRIER"/>
    <property type="match status" value="1"/>
</dbReference>
<keyword evidence="2" id="KW-0597">Phosphoprotein</keyword>
<feature type="transmembrane region" description="Helical" evidence="4">
    <location>
        <begin position="174"/>
        <end position="196"/>
    </location>
</feature>
<dbReference type="Proteomes" id="UP001596241">
    <property type="component" value="Unassembled WGS sequence"/>
</dbReference>
<keyword evidence="7" id="KW-1185">Reference proteome</keyword>
<dbReference type="SUPFAM" id="SSF47336">
    <property type="entry name" value="ACP-like"/>
    <property type="match status" value="1"/>
</dbReference>
<feature type="transmembrane region" description="Helical" evidence="4">
    <location>
        <begin position="216"/>
        <end position="239"/>
    </location>
</feature>
<feature type="compositionally biased region" description="Low complexity" evidence="3">
    <location>
        <begin position="852"/>
        <end position="863"/>
    </location>
</feature>
<dbReference type="InterPro" id="IPR009081">
    <property type="entry name" value="PP-bd_ACP"/>
</dbReference>
<evidence type="ECO:0000313" key="6">
    <source>
        <dbReference type="EMBL" id="MFC5891538.1"/>
    </source>
</evidence>
<feature type="transmembrane region" description="Helical" evidence="4">
    <location>
        <begin position="371"/>
        <end position="390"/>
    </location>
</feature>
<proteinExistence type="predicted"/>
<keyword evidence="4" id="KW-0812">Transmembrane</keyword>
<feature type="compositionally biased region" description="Pro residues" evidence="3">
    <location>
        <begin position="842"/>
        <end position="851"/>
    </location>
</feature>